<evidence type="ECO:0000256" key="10">
    <source>
        <dbReference type="ARBA" id="ARBA00023136"/>
    </source>
</evidence>
<feature type="domain" description="CFEM" evidence="18">
    <location>
        <begin position="12"/>
        <end position="119"/>
    </location>
</feature>
<feature type="transmembrane region" description="Helical" evidence="16">
    <location>
        <begin position="268"/>
        <end position="288"/>
    </location>
</feature>
<keyword evidence="11 14" id="KW-1015">Disulfide bond</keyword>
<dbReference type="PROSITE" id="PS52012">
    <property type="entry name" value="CFEM"/>
    <property type="match status" value="1"/>
</dbReference>
<keyword evidence="20" id="KW-1185">Reference proteome</keyword>
<feature type="compositionally biased region" description="Low complexity" evidence="15">
    <location>
        <begin position="463"/>
        <end position="477"/>
    </location>
</feature>
<keyword evidence="6" id="KW-0325">Glycoprotein</keyword>
<proteinExistence type="inferred from homology"/>
<evidence type="ECO:0000256" key="8">
    <source>
        <dbReference type="ARBA" id="ARBA00022729"/>
    </source>
</evidence>
<dbReference type="OrthoDB" id="2496787at2759"/>
<evidence type="ECO:0000256" key="15">
    <source>
        <dbReference type="SAM" id="MobiDB-lite"/>
    </source>
</evidence>
<dbReference type="PANTHER" id="PTHR33048:SF143">
    <property type="entry name" value="EXTRACELLULAR MEMBRANE PROTEIN CFEM DOMAIN-CONTAINING PROTEIN-RELATED"/>
    <property type="match status" value="1"/>
</dbReference>
<dbReference type="EMBL" id="WOWK01000027">
    <property type="protein sequence ID" value="KAF0326799.1"/>
    <property type="molecule type" value="Genomic_DNA"/>
</dbReference>
<sequence>MKSSHSFAFVVSVLLAITVSFASAQKAGSITDAVAQLPTCAVTCILSAIKDSPCGLTNATCICNDSKFETTTETCIVGACPIKDTLHAKNVFEVTCDRPVRDHSPEYARLTWTMLGLSIIVVFARLIYKFFSSAQLGWDDLFTLLAFLAVLPSFIINLVGLIPAGLGKDIWTLTPDQIEKFGFWFYLLEPMYFIQMGLVKMAILFFYMRIFDRAGLARLLWGTVAFNAVNTFVFLMVGIFQCTPIHYYWQRWDGEHQGTCININAVPWANAVISILLDLWMLVLPLSRIRTLNLHWWKKLAVGMMFCVGTFVTIVSILRLRSLVQFATSQNPTWDQFDIAFWTTLEVPTGIICCCLPAIRLILIKTFPRLFGMLTKRYDSHKYSEESSSGNNPSKSRSRSRNRMSQGPNTESSSTTELQAVMRNGKGIVCSKSFALETHDSNSIYAMQDLESGSAKNSIAAQSHRSTSISHTSSAMSDYGGPGRKQSGPSSRD</sequence>
<feature type="chain" id="PRO_5034776808" evidence="17">
    <location>
        <begin position="25"/>
        <end position="493"/>
    </location>
</feature>
<keyword evidence="6" id="KW-0336">GPI-anchor</keyword>
<keyword evidence="7 16" id="KW-0812">Transmembrane</keyword>
<dbReference type="GO" id="GO:0098552">
    <property type="term" value="C:side of membrane"/>
    <property type="evidence" value="ECO:0007669"/>
    <property type="project" value="UniProtKB-KW"/>
</dbReference>
<comment type="similarity">
    <text evidence="13">Belongs to the SAT4 family.</text>
</comment>
<dbReference type="InterPro" id="IPR049326">
    <property type="entry name" value="Rhodopsin_dom_fungi"/>
</dbReference>
<evidence type="ECO:0000256" key="9">
    <source>
        <dbReference type="ARBA" id="ARBA00022989"/>
    </source>
</evidence>
<dbReference type="InterPro" id="IPR052337">
    <property type="entry name" value="SAT4-like"/>
</dbReference>
<comment type="caution">
    <text evidence="14">Lacks conserved residue(s) required for the propagation of feature annotation.</text>
</comment>
<evidence type="ECO:0000256" key="4">
    <source>
        <dbReference type="ARBA" id="ARBA00010031"/>
    </source>
</evidence>
<evidence type="ECO:0000256" key="3">
    <source>
        <dbReference type="ARBA" id="ARBA00004613"/>
    </source>
</evidence>
<dbReference type="GO" id="GO:0005576">
    <property type="term" value="C:extracellular region"/>
    <property type="evidence" value="ECO:0007669"/>
    <property type="project" value="UniProtKB-SubCell"/>
</dbReference>
<evidence type="ECO:0000256" key="16">
    <source>
        <dbReference type="SAM" id="Phobius"/>
    </source>
</evidence>
<dbReference type="AlphaFoldDB" id="A0A8H3ZNS1"/>
<feature type="transmembrane region" description="Helical" evidence="16">
    <location>
        <begin position="110"/>
        <end position="128"/>
    </location>
</feature>
<feature type="disulfide bond" evidence="14">
    <location>
        <begin position="63"/>
        <end position="96"/>
    </location>
</feature>
<feature type="transmembrane region" description="Helical" evidence="16">
    <location>
        <begin position="339"/>
        <end position="363"/>
    </location>
</feature>
<evidence type="ECO:0000256" key="12">
    <source>
        <dbReference type="ARBA" id="ARBA00023288"/>
    </source>
</evidence>
<evidence type="ECO:0000256" key="7">
    <source>
        <dbReference type="ARBA" id="ARBA00022692"/>
    </source>
</evidence>
<protein>
    <submittedName>
        <fullName evidence="19">CFEM domain-containing protein</fullName>
    </submittedName>
</protein>
<dbReference type="SMART" id="SM00747">
    <property type="entry name" value="CFEM"/>
    <property type="match status" value="1"/>
</dbReference>
<evidence type="ECO:0000313" key="19">
    <source>
        <dbReference type="EMBL" id="KAF0326799.1"/>
    </source>
</evidence>
<evidence type="ECO:0000256" key="6">
    <source>
        <dbReference type="ARBA" id="ARBA00022622"/>
    </source>
</evidence>
<comment type="caution">
    <text evidence="19">The sequence shown here is derived from an EMBL/GenBank/DDBJ whole genome shotgun (WGS) entry which is preliminary data.</text>
</comment>
<dbReference type="Pfam" id="PF20684">
    <property type="entry name" value="Fung_rhodopsin"/>
    <property type="match status" value="1"/>
</dbReference>
<comment type="subcellular location">
    <subcellularLocation>
        <location evidence="2">Membrane</location>
        <topology evidence="2">Lipid-anchor</topology>
        <topology evidence="2">GPI-anchor</topology>
    </subcellularLocation>
    <subcellularLocation>
        <location evidence="1">Membrane</location>
        <topology evidence="1">Multi-pass membrane protein</topology>
    </subcellularLocation>
    <subcellularLocation>
        <location evidence="3">Secreted</location>
    </subcellularLocation>
</comment>
<feature type="disulfide bond" evidence="14">
    <location>
        <begin position="40"/>
        <end position="80"/>
    </location>
</feature>
<feature type="transmembrane region" description="Helical" evidence="16">
    <location>
        <begin position="300"/>
        <end position="319"/>
    </location>
</feature>
<dbReference type="Proteomes" id="UP000434172">
    <property type="component" value="Unassembled WGS sequence"/>
</dbReference>
<feature type="compositionally biased region" description="Low complexity" evidence="15">
    <location>
        <begin position="386"/>
        <end position="395"/>
    </location>
</feature>
<evidence type="ECO:0000256" key="13">
    <source>
        <dbReference type="ARBA" id="ARBA00038359"/>
    </source>
</evidence>
<feature type="disulfide bond" evidence="14">
    <location>
        <begin position="54"/>
        <end position="61"/>
    </location>
</feature>
<gene>
    <name evidence="19" type="ORF">GQ607_005857</name>
</gene>
<dbReference type="InterPro" id="IPR008427">
    <property type="entry name" value="Extracellular_membr_CFEM_dom"/>
</dbReference>
<feature type="signal peptide" evidence="17">
    <location>
        <begin position="1"/>
        <end position="24"/>
    </location>
</feature>
<evidence type="ECO:0000313" key="20">
    <source>
        <dbReference type="Proteomes" id="UP000434172"/>
    </source>
</evidence>
<feature type="transmembrane region" description="Helical" evidence="16">
    <location>
        <begin position="219"/>
        <end position="248"/>
    </location>
</feature>
<evidence type="ECO:0000256" key="11">
    <source>
        <dbReference type="ARBA" id="ARBA00023157"/>
    </source>
</evidence>
<keyword evidence="12" id="KW-0449">Lipoprotein</keyword>
<feature type="disulfide bond" evidence="14">
    <location>
        <begin position="44"/>
        <end position="75"/>
    </location>
</feature>
<keyword evidence="9 16" id="KW-1133">Transmembrane helix</keyword>
<evidence type="ECO:0000256" key="14">
    <source>
        <dbReference type="PROSITE-ProRule" id="PRU01356"/>
    </source>
</evidence>
<feature type="transmembrane region" description="Helical" evidence="16">
    <location>
        <begin position="183"/>
        <end position="207"/>
    </location>
</feature>
<feature type="region of interest" description="Disordered" evidence="15">
    <location>
        <begin position="382"/>
        <end position="417"/>
    </location>
</feature>
<evidence type="ECO:0000256" key="1">
    <source>
        <dbReference type="ARBA" id="ARBA00004141"/>
    </source>
</evidence>
<keyword evidence="5" id="KW-0964">Secreted</keyword>
<evidence type="ECO:0000256" key="17">
    <source>
        <dbReference type="SAM" id="SignalP"/>
    </source>
</evidence>
<evidence type="ECO:0000256" key="2">
    <source>
        <dbReference type="ARBA" id="ARBA00004589"/>
    </source>
</evidence>
<organism evidence="19 20">
    <name type="scientific">Colletotrichum asianum</name>
    <dbReference type="NCBI Taxonomy" id="702518"/>
    <lineage>
        <taxon>Eukaryota</taxon>
        <taxon>Fungi</taxon>
        <taxon>Dikarya</taxon>
        <taxon>Ascomycota</taxon>
        <taxon>Pezizomycotina</taxon>
        <taxon>Sordariomycetes</taxon>
        <taxon>Hypocreomycetidae</taxon>
        <taxon>Glomerellales</taxon>
        <taxon>Glomerellaceae</taxon>
        <taxon>Colletotrichum</taxon>
        <taxon>Colletotrichum gloeosporioides species complex</taxon>
    </lineage>
</organism>
<dbReference type="PANTHER" id="PTHR33048">
    <property type="entry name" value="PTH11-LIKE INTEGRAL MEMBRANE PROTEIN (AFU_ORTHOLOGUE AFUA_5G11245)"/>
    <property type="match status" value="1"/>
</dbReference>
<feature type="compositionally biased region" description="Polar residues" evidence="15">
    <location>
        <begin position="406"/>
        <end position="417"/>
    </location>
</feature>
<evidence type="ECO:0000259" key="18">
    <source>
        <dbReference type="PROSITE" id="PS52012"/>
    </source>
</evidence>
<name>A0A8H3ZNS1_9PEZI</name>
<keyword evidence="8 17" id="KW-0732">Signal</keyword>
<comment type="similarity">
    <text evidence="4">Belongs to the RBT5 family.</text>
</comment>
<dbReference type="Pfam" id="PF05730">
    <property type="entry name" value="CFEM"/>
    <property type="match status" value="1"/>
</dbReference>
<feature type="transmembrane region" description="Helical" evidence="16">
    <location>
        <begin position="140"/>
        <end position="163"/>
    </location>
</feature>
<accession>A0A8H3ZNS1</accession>
<feature type="region of interest" description="Disordered" evidence="15">
    <location>
        <begin position="453"/>
        <end position="493"/>
    </location>
</feature>
<keyword evidence="10 16" id="KW-0472">Membrane</keyword>
<reference evidence="19 20" key="1">
    <citation type="submission" date="2019-12" db="EMBL/GenBank/DDBJ databases">
        <title>A genome sequence resource for the geographically widespread anthracnose pathogen Colletotrichum asianum.</title>
        <authorList>
            <person name="Meng Y."/>
        </authorList>
    </citation>
    <scope>NUCLEOTIDE SEQUENCE [LARGE SCALE GENOMIC DNA]</scope>
    <source>
        <strain evidence="19 20">ICMP 18580</strain>
    </source>
</reference>
<evidence type="ECO:0000256" key="5">
    <source>
        <dbReference type="ARBA" id="ARBA00022525"/>
    </source>
</evidence>